<feature type="domain" description="LysM" evidence="2">
    <location>
        <begin position="6"/>
        <end position="50"/>
    </location>
</feature>
<dbReference type="AlphaFoldDB" id="A0A9W4DRY2"/>
<reference evidence="3" key="1">
    <citation type="submission" date="2021-05" db="EMBL/GenBank/DDBJ databases">
        <authorList>
            <person name="Arsene-Ploetze F."/>
        </authorList>
    </citation>
    <scope>NUCLEOTIDE SEQUENCE</scope>
    <source>
        <strain evidence="3">DSM 42138</strain>
    </source>
</reference>
<keyword evidence="4" id="KW-1185">Reference proteome</keyword>
<dbReference type="Proteomes" id="UP001152519">
    <property type="component" value="Unassembled WGS sequence"/>
</dbReference>
<name>A0A9W4DRY2_9ACTN</name>
<dbReference type="PANTHER" id="PTHR33734:SF22">
    <property type="entry name" value="MEMBRANE-BOUND LYTIC MUREIN TRANSGLYCOSYLASE D"/>
    <property type="match status" value="1"/>
</dbReference>
<sequence length="146" mass="16012">MTQTTQTYVVKSGDTLTSIAAHFHTTPELLAKWNNIPNPNIIKVGQKLLVSAPGGSSPPPVSTNQPFPGKDFFNQAPQSPIIVAMDERLIEEGCSKFTEPPDDRWSQEDRESYAMWQQKIGFSGSDADGMPGKISWDRLRVPAAAP</sequence>
<dbReference type="InterPro" id="IPR036779">
    <property type="entry name" value="LysM_dom_sf"/>
</dbReference>
<dbReference type="Gene3D" id="3.10.350.10">
    <property type="entry name" value="LysM domain"/>
    <property type="match status" value="1"/>
</dbReference>
<dbReference type="EMBL" id="CAJSLV010000059">
    <property type="protein sequence ID" value="CAG6395161.1"/>
    <property type="molecule type" value="Genomic_DNA"/>
</dbReference>
<feature type="region of interest" description="Disordered" evidence="1">
    <location>
        <begin position="52"/>
        <end position="73"/>
    </location>
</feature>
<comment type="caution">
    <text evidence="3">The sequence shown here is derived from an EMBL/GenBank/DDBJ whole genome shotgun (WGS) entry which is preliminary data.</text>
</comment>
<dbReference type="InterPro" id="IPR018392">
    <property type="entry name" value="LysM"/>
</dbReference>
<accession>A0A9W4DRY2</accession>
<proteinExistence type="predicted"/>
<dbReference type="PROSITE" id="PS51782">
    <property type="entry name" value="LYSM"/>
    <property type="match status" value="1"/>
</dbReference>
<dbReference type="SUPFAM" id="SSF54106">
    <property type="entry name" value="LysM domain"/>
    <property type="match status" value="1"/>
</dbReference>
<organism evidence="3 4">
    <name type="scientific">Actinacidiphila cocklensis</name>
    <dbReference type="NCBI Taxonomy" id="887465"/>
    <lineage>
        <taxon>Bacteria</taxon>
        <taxon>Bacillati</taxon>
        <taxon>Actinomycetota</taxon>
        <taxon>Actinomycetes</taxon>
        <taxon>Kitasatosporales</taxon>
        <taxon>Streptomycetaceae</taxon>
        <taxon>Actinacidiphila</taxon>
    </lineage>
</organism>
<dbReference type="SMART" id="SM00257">
    <property type="entry name" value="LysM"/>
    <property type="match status" value="1"/>
</dbReference>
<dbReference type="PANTHER" id="PTHR33734">
    <property type="entry name" value="LYSM DOMAIN-CONTAINING GPI-ANCHORED PROTEIN 2"/>
    <property type="match status" value="1"/>
</dbReference>
<dbReference type="Pfam" id="PF01476">
    <property type="entry name" value="LysM"/>
    <property type="match status" value="1"/>
</dbReference>
<dbReference type="InterPro" id="IPR047763">
    <property type="entry name" value="PG_bind_dom_phiBT1-type"/>
</dbReference>
<evidence type="ECO:0000256" key="1">
    <source>
        <dbReference type="SAM" id="MobiDB-lite"/>
    </source>
</evidence>
<dbReference type="CDD" id="cd00118">
    <property type="entry name" value="LysM"/>
    <property type="match status" value="1"/>
</dbReference>
<gene>
    <name evidence="3" type="ORF">SCOCK_30394</name>
</gene>
<dbReference type="NCBIfam" id="NF038080">
    <property type="entry name" value="PG_bind_siph"/>
    <property type="match status" value="1"/>
</dbReference>
<dbReference type="RefSeq" id="WP_251492119.1">
    <property type="nucleotide sequence ID" value="NZ_CAJSLV010000059.1"/>
</dbReference>
<evidence type="ECO:0000313" key="4">
    <source>
        <dbReference type="Proteomes" id="UP001152519"/>
    </source>
</evidence>
<evidence type="ECO:0000313" key="3">
    <source>
        <dbReference type="EMBL" id="CAG6395161.1"/>
    </source>
</evidence>
<evidence type="ECO:0000259" key="2">
    <source>
        <dbReference type="PROSITE" id="PS51782"/>
    </source>
</evidence>
<protein>
    <submittedName>
        <fullName evidence="3">LysM domain-containing protein</fullName>
    </submittedName>
</protein>